<keyword evidence="3" id="KW-0732">Signal</keyword>
<protein>
    <submittedName>
        <fullName evidence="4">Uncharacterized protein</fullName>
    </submittedName>
</protein>
<feature type="chain" id="PRO_5047241644" evidence="3">
    <location>
        <begin position="22"/>
        <end position="377"/>
    </location>
</feature>
<gene>
    <name evidence="4" type="ORF">Dxin01_03979</name>
</gene>
<evidence type="ECO:0000313" key="4">
    <source>
        <dbReference type="EMBL" id="GAA5504210.1"/>
    </source>
</evidence>
<keyword evidence="2" id="KW-0472">Membrane</keyword>
<evidence type="ECO:0000256" key="2">
    <source>
        <dbReference type="SAM" id="Phobius"/>
    </source>
</evidence>
<feature type="signal peptide" evidence="3">
    <location>
        <begin position="1"/>
        <end position="21"/>
    </location>
</feature>
<evidence type="ECO:0000256" key="1">
    <source>
        <dbReference type="SAM" id="MobiDB-lite"/>
    </source>
</evidence>
<accession>A0ABP9VG64</accession>
<dbReference type="Proteomes" id="UP001458946">
    <property type="component" value="Unassembled WGS sequence"/>
</dbReference>
<keyword evidence="5" id="KW-1185">Reference proteome</keyword>
<feature type="transmembrane region" description="Helical" evidence="2">
    <location>
        <begin position="231"/>
        <end position="250"/>
    </location>
</feature>
<comment type="caution">
    <text evidence="4">The sequence shown here is derived from an EMBL/GenBank/DDBJ whole genome shotgun (WGS) entry which is preliminary data.</text>
</comment>
<dbReference type="EMBL" id="BAABRN010000096">
    <property type="protein sequence ID" value="GAA5504210.1"/>
    <property type="molecule type" value="Genomic_DNA"/>
</dbReference>
<proteinExistence type="predicted"/>
<keyword evidence="2" id="KW-0812">Transmembrane</keyword>
<organism evidence="4 5">
    <name type="scientific">Deinococcus xinjiangensis</name>
    <dbReference type="NCBI Taxonomy" id="457454"/>
    <lineage>
        <taxon>Bacteria</taxon>
        <taxon>Thermotogati</taxon>
        <taxon>Deinococcota</taxon>
        <taxon>Deinococci</taxon>
        <taxon>Deinococcales</taxon>
        <taxon>Deinococcaceae</taxon>
        <taxon>Deinococcus</taxon>
    </lineage>
</organism>
<feature type="region of interest" description="Disordered" evidence="1">
    <location>
        <begin position="26"/>
        <end position="48"/>
    </location>
</feature>
<evidence type="ECO:0000256" key="3">
    <source>
        <dbReference type="SAM" id="SignalP"/>
    </source>
</evidence>
<feature type="compositionally biased region" description="Polar residues" evidence="1">
    <location>
        <begin position="26"/>
        <end position="46"/>
    </location>
</feature>
<keyword evidence="2" id="KW-1133">Transmembrane helix</keyword>
<reference evidence="4 5" key="1">
    <citation type="submission" date="2024-02" db="EMBL/GenBank/DDBJ databases">
        <title>Deinococcus xinjiangensis NBRC 107630.</title>
        <authorList>
            <person name="Ichikawa N."/>
            <person name="Katano-Makiyama Y."/>
            <person name="Hidaka K."/>
        </authorList>
    </citation>
    <scope>NUCLEOTIDE SEQUENCE [LARGE SCALE GENOMIC DNA]</scope>
    <source>
        <strain evidence="4 5">NBRC 107630</strain>
    </source>
</reference>
<sequence length="377" mass="41189">MKKISATFLISCLIINSCAPAATQLENGRSKNPSSDSSMPTLQPTAVGTPLPVLTATYSTAPETPRNESVQVWKFNMMNYKDNVMEDVSFIELFYKDFSVGGRRSKGILYGGFKEAPIYDQKTDTYKLKLIAKILYVLDNGSERIIDNSNSGVSIPSNFCSPSSGQSLLECKTNIDYPVNLDPVTTVTLSTRQMVGATSYHISPNTFTQAIATHNANNIARNNQAKADKTTYGVLALGAITFAGLGYLWLKATAPAGGSGSSGTSPSSTPSVCTGKLTSDWTEDNKHYYKFELSKGGSPLYYTEWRRESNAWDPLTLSTEGSFHYLYRYSAVGSTSLGWRVERTGRSYIDGIGDTNTSDPLDALKRAASEREDCQIR</sequence>
<name>A0ABP9VG64_9DEIO</name>
<evidence type="ECO:0000313" key="5">
    <source>
        <dbReference type="Proteomes" id="UP001458946"/>
    </source>
</evidence>